<dbReference type="AlphaFoldDB" id="X8E5I1"/>
<comment type="caution">
    <text evidence="2">The sequence shown here is derived from an EMBL/GenBank/DDBJ whole genome shotgun (WGS) entry which is preliminary data.</text>
</comment>
<sequence length="144" mass="16111">MTPTTTGPNHPTKIWPASTPKSWATTRRRDDSFFDLGGDSILSIQVVAGPRCRSAVTAARCFRRADRGRLARVLGWQRWSMGGRRGHWAVGGHPIMRWLRSLGGAVEQFNQTMVVQAPVGSPTPTSWWCCRRCWTGTRCWGTGR</sequence>
<keyword evidence="2" id="KW-0560">Oxidoreductase</keyword>
<name>X8E5I1_MYCXE</name>
<reference evidence="2" key="1">
    <citation type="submission" date="2014-01" db="EMBL/GenBank/DDBJ databases">
        <authorList>
            <person name="Brown-Elliot B."/>
            <person name="Wallace R."/>
            <person name="Lenaerts A."/>
            <person name="Ordway D."/>
            <person name="DeGroote M.A."/>
            <person name="Parker T."/>
            <person name="Sizemore C."/>
            <person name="Tallon L.J."/>
            <person name="Sadzewicz L.K."/>
            <person name="Sengamalay N."/>
            <person name="Fraser C.M."/>
            <person name="Hine E."/>
            <person name="Shefchek K.A."/>
            <person name="Das S.P."/>
            <person name="Tettelin H."/>
        </authorList>
    </citation>
    <scope>NUCLEOTIDE SEQUENCE [LARGE SCALE GENOMIC DNA]</scope>
    <source>
        <strain evidence="2">4042</strain>
    </source>
</reference>
<gene>
    <name evidence="2" type="ORF">I553_10451</name>
</gene>
<evidence type="ECO:0000313" key="2">
    <source>
        <dbReference type="EMBL" id="EUA76167.1"/>
    </source>
</evidence>
<organism evidence="2">
    <name type="scientific">Mycobacterium xenopi 4042</name>
    <dbReference type="NCBI Taxonomy" id="1299334"/>
    <lineage>
        <taxon>Bacteria</taxon>
        <taxon>Bacillati</taxon>
        <taxon>Actinomycetota</taxon>
        <taxon>Actinomycetes</taxon>
        <taxon>Mycobacteriales</taxon>
        <taxon>Mycobacteriaceae</taxon>
        <taxon>Mycobacterium</taxon>
    </lineage>
</organism>
<protein>
    <submittedName>
        <fullName evidence="2">Linear gramicidin synthetase subunit D domain protein</fullName>
        <ecNumber evidence="2">1.-.-.-</ecNumber>
    </submittedName>
</protein>
<dbReference type="GO" id="GO:0016491">
    <property type="term" value="F:oxidoreductase activity"/>
    <property type="evidence" value="ECO:0007669"/>
    <property type="project" value="UniProtKB-KW"/>
</dbReference>
<dbReference type="PATRIC" id="fig|1299334.3.peg.562"/>
<evidence type="ECO:0000256" key="1">
    <source>
        <dbReference type="SAM" id="MobiDB-lite"/>
    </source>
</evidence>
<dbReference type="EMBL" id="JAOB01000009">
    <property type="protein sequence ID" value="EUA76167.1"/>
    <property type="molecule type" value="Genomic_DNA"/>
</dbReference>
<dbReference type="EC" id="1.-.-.-" evidence="2"/>
<accession>X8E5I1</accession>
<dbReference type="InterPro" id="IPR036736">
    <property type="entry name" value="ACP-like_sf"/>
</dbReference>
<feature type="region of interest" description="Disordered" evidence="1">
    <location>
        <begin position="1"/>
        <end position="22"/>
    </location>
</feature>
<dbReference type="SUPFAM" id="SSF47336">
    <property type="entry name" value="ACP-like"/>
    <property type="match status" value="1"/>
</dbReference>
<proteinExistence type="predicted"/>
<dbReference type="Gene3D" id="1.10.1200.10">
    <property type="entry name" value="ACP-like"/>
    <property type="match status" value="1"/>
</dbReference>